<gene>
    <name evidence="1" type="ORF">Pflav_088560</name>
</gene>
<sequence>MTPFLLAHFHAATEGKSLAVNVRIILRNAELAGRIAVAAA</sequence>
<dbReference type="KEGG" id="pfla:Pflav_088560"/>
<proteinExistence type="predicted"/>
<keyword evidence="2" id="KW-1185">Reference proteome</keyword>
<dbReference type="InterPro" id="IPR007342">
    <property type="entry name" value="PsuG"/>
</dbReference>
<reference evidence="1 2" key="1">
    <citation type="submission" date="2020-03" db="EMBL/GenBank/DDBJ databases">
        <title>Whole genome shotgun sequence of Phytohabitans flavus NBRC 107702.</title>
        <authorList>
            <person name="Komaki H."/>
            <person name="Tamura T."/>
        </authorList>
    </citation>
    <scope>NUCLEOTIDE SEQUENCE [LARGE SCALE GENOMIC DNA]</scope>
    <source>
        <strain evidence="1 2">NBRC 107702</strain>
    </source>
</reference>
<dbReference type="InterPro" id="IPR022830">
    <property type="entry name" value="Indigdn_synthA-like"/>
</dbReference>
<name>A0A6F8Y8K9_9ACTN</name>
<dbReference type="AlphaFoldDB" id="A0A6F8Y8K9"/>
<dbReference type="Gene3D" id="3.40.1790.10">
    <property type="entry name" value="Indigoidine synthase domain"/>
    <property type="match status" value="1"/>
</dbReference>
<evidence type="ECO:0000313" key="2">
    <source>
        <dbReference type="Proteomes" id="UP000502508"/>
    </source>
</evidence>
<dbReference type="EMBL" id="AP022870">
    <property type="protein sequence ID" value="BCB82446.1"/>
    <property type="molecule type" value="Genomic_DNA"/>
</dbReference>
<dbReference type="SUPFAM" id="SSF110581">
    <property type="entry name" value="Indigoidine synthase A-like"/>
    <property type="match status" value="1"/>
</dbReference>
<accession>A0A6F8Y8K9</accession>
<organism evidence="1 2">
    <name type="scientific">Phytohabitans flavus</name>
    <dbReference type="NCBI Taxonomy" id="1076124"/>
    <lineage>
        <taxon>Bacteria</taxon>
        <taxon>Bacillati</taxon>
        <taxon>Actinomycetota</taxon>
        <taxon>Actinomycetes</taxon>
        <taxon>Micromonosporales</taxon>
        <taxon>Micromonosporaceae</taxon>
    </lineage>
</organism>
<reference evidence="1 2" key="2">
    <citation type="submission" date="2020-03" db="EMBL/GenBank/DDBJ databases">
        <authorList>
            <person name="Ichikawa N."/>
            <person name="Kimura A."/>
            <person name="Kitahashi Y."/>
            <person name="Uohara A."/>
        </authorList>
    </citation>
    <scope>NUCLEOTIDE SEQUENCE [LARGE SCALE GENOMIC DNA]</scope>
    <source>
        <strain evidence="1 2">NBRC 107702</strain>
    </source>
</reference>
<dbReference type="Proteomes" id="UP000502508">
    <property type="component" value="Chromosome"/>
</dbReference>
<dbReference type="GO" id="GO:0004730">
    <property type="term" value="F:pseudouridylate synthase activity"/>
    <property type="evidence" value="ECO:0007669"/>
    <property type="project" value="InterPro"/>
</dbReference>
<protein>
    <submittedName>
        <fullName evidence="1">Uncharacterized protein</fullName>
    </submittedName>
</protein>
<dbReference type="Pfam" id="PF04227">
    <property type="entry name" value="Indigoidine_A"/>
    <property type="match status" value="1"/>
</dbReference>
<evidence type="ECO:0000313" key="1">
    <source>
        <dbReference type="EMBL" id="BCB82446.1"/>
    </source>
</evidence>